<evidence type="ECO:0000256" key="5">
    <source>
        <dbReference type="SAM" id="Phobius"/>
    </source>
</evidence>
<feature type="domain" description="DUF5935" evidence="7">
    <location>
        <begin position="1"/>
        <end position="185"/>
    </location>
</feature>
<organism evidence="8 9">
    <name type="scientific">Pelomonas margarita</name>
    <dbReference type="NCBI Taxonomy" id="3299031"/>
    <lineage>
        <taxon>Bacteria</taxon>
        <taxon>Pseudomonadati</taxon>
        <taxon>Pseudomonadota</taxon>
        <taxon>Betaproteobacteria</taxon>
        <taxon>Burkholderiales</taxon>
        <taxon>Sphaerotilaceae</taxon>
        <taxon>Roseateles</taxon>
    </lineage>
</organism>
<feature type="transmembrane region" description="Helical" evidence="5">
    <location>
        <begin position="235"/>
        <end position="254"/>
    </location>
</feature>
<protein>
    <submittedName>
        <fullName evidence="8">O-glycosylation ligase, exosortase A system-associated</fullName>
    </submittedName>
</protein>
<feature type="transmembrane region" description="Helical" evidence="5">
    <location>
        <begin position="200"/>
        <end position="229"/>
    </location>
</feature>
<evidence type="ECO:0000256" key="1">
    <source>
        <dbReference type="ARBA" id="ARBA00004141"/>
    </source>
</evidence>
<comment type="caution">
    <text evidence="8">The sequence shown here is derived from an EMBL/GenBank/DDBJ whole genome shotgun (WGS) entry which is preliminary data.</text>
</comment>
<dbReference type="InterPro" id="IPR017528">
    <property type="entry name" value="CHP03097O-antigen_lig-rel"/>
</dbReference>
<feature type="transmembrane region" description="Helical" evidence="5">
    <location>
        <begin position="328"/>
        <end position="347"/>
    </location>
</feature>
<accession>A0ABW7FCQ9</accession>
<evidence type="ECO:0000256" key="3">
    <source>
        <dbReference type="ARBA" id="ARBA00022989"/>
    </source>
</evidence>
<dbReference type="PANTHER" id="PTHR37422">
    <property type="entry name" value="TEICHURONIC ACID BIOSYNTHESIS PROTEIN TUAE"/>
    <property type="match status" value="1"/>
</dbReference>
<feature type="domain" description="O-antigen ligase-related" evidence="6">
    <location>
        <begin position="200"/>
        <end position="336"/>
    </location>
</feature>
<keyword evidence="9" id="KW-1185">Reference proteome</keyword>
<keyword evidence="8" id="KW-0436">Ligase</keyword>
<feature type="transmembrane region" description="Helical" evidence="5">
    <location>
        <begin position="290"/>
        <end position="308"/>
    </location>
</feature>
<feature type="transmembrane region" description="Helical" evidence="5">
    <location>
        <begin position="101"/>
        <end position="120"/>
    </location>
</feature>
<dbReference type="InterPro" id="IPR051533">
    <property type="entry name" value="WaaL-like"/>
</dbReference>
<reference evidence="8 9" key="1">
    <citation type="submission" date="2024-08" db="EMBL/GenBank/DDBJ databases">
        <authorList>
            <person name="Lu H."/>
        </authorList>
    </citation>
    <scope>NUCLEOTIDE SEQUENCE [LARGE SCALE GENOMIC DNA]</scope>
    <source>
        <strain evidence="8 9">LKC17W</strain>
    </source>
</reference>
<sequence length="438" mass="49489">MRDLALLAIVAWIVLQALKRPWIGVLGWTWMSIMNPHQLTWSVRSLPLAAAIGGATLIGLIITKDRRDYSLGRENIVLLIFMAWMTLTLPFSMLFNPSFELWKRVMKIDFMILVSMVLLYSKRHLMLLTWVLVISIGFFGVKGGAFTLATGGSYRVWGPENTYIEGNNEIALAIVIVIPLMRFLQLQMQAKWARVTMTVCMVLMAMAALGSHSRGALLAIAAMALVLWWRGKNKMVGAVVMVVLGIALLSVMPAEWWERMNTIKTYQQDDSALGRINAWGMAWNLAKDRLFGGGFMIWTASIFAIYGPEPDRVHAAHSIYFMVMGEQGFVGLLLFLTLFTMVFFTAGKLRIQGKARPQTQWLSDLGSMLQVSLAGYAVGGAFLSLSYWDLPYNLLILAVVGKRWLDRKEWLHEKEEPVVYVPAFIKKRFDKKKRVPSL</sequence>
<keyword evidence="2 5" id="KW-0812">Transmembrane</keyword>
<name>A0ABW7FCQ9_9BURK</name>
<keyword evidence="3 5" id="KW-1133">Transmembrane helix</keyword>
<feature type="transmembrane region" description="Helical" evidence="5">
    <location>
        <begin position="43"/>
        <end position="63"/>
    </location>
</feature>
<evidence type="ECO:0000313" key="9">
    <source>
        <dbReference type="Proteomes" id="UP001606301"/>
    </source>
</evidence>
<evidence type="ECO:0000313" key="8">
    <source>
        <dbReference type="EMBL" id="MFG6439519.1"/>
    </source>
</evidence>
<dbReference type="Proteomes" id="UP001606301">
    <property type="component" value="Unassembled WGS sequence"/>
</dbReference>
<feature type="transmembrane region" description="Helical" evidence="5">
    <location>
        <begin position="75"/>
        <end position="95"/>
    </location>
</feature>
<evidence type="ECO:0000256" key="2">
    <source>
        <dbReference type="ARBA" id="ARBA00022692"/>
    </source>
</evidence>
<dbReference type="PANTHER" id="PTHR37422:SF13">
    <property type="entry name" value="LIPOPOLYSACCHARIDE BIOSYNTHESIS PROTEIN PA4999-RELATED"/>
    <property type="match status" value="1"/>
</dbReference>
<evidence type="ECO:0000259" key="7">
    <source>
        <dbReference type="Pfam" id="PF19358"/>
    </source>
</evidence>
<dbReference type="EMBL" id="JBIGHW010000001">
    <property type="protein sequence ID" value="MFG6439519.1"/>
    <property type="molecule type" value="Genomic_DNA"/>
</dbReference>
<dbReference type="Pfam" id="PF19358">
    <property type="entry name" value="DUF5935"/>
    <property type="match status" value="1"/>
</dbReference>
<feature type="transmembrane region" description="Helical" evidence="5">
    <location>
        <begin position="127"/>
        <end position="150"/>
    </location>
</feature>
<dbReference type="NCBIfam" id="TIGR03097">
    <property type="entry name" value="PEP_O_lig_1"/>
    <property type="match status" value="1"/>
</dbReference>
<evidence type="ECO:0000256" key="4">
    <source>
        <dbReference type="ARBA" id="ARBA00023136"/>
    </source>
</evidence>
<dbReference type="GO" id="GO:0016874">
    <property type="term" value="F:ligase activity"/>
    <property type="evidence" value="ECO:0007669"/>
    <property type="project" value="UniProtKB-KW"/>
</dbReference>
<dbReference type="InterPro" id="IPR007016">
    <property type="entry name" value="O-antigen_ligase-rel_domated"/>
</dbReference>
<proteinExistence type="predicted"/>
<dbReference type="InterPro" id="IPR045979">
    <property type="entry name" value="DUF5935"/>
</dbReference>
<evidence type="ECO:0000259" key="6">
    <source>
        <dbReference type="Pfam" id="PF04932"/>
    </source>
</evidence>
<keyword evidence="4 5" id="KW-0472">Membrane</keyword>
<comment type="subcellular location">
    <subcellularLocation>
        <location evidence="1">Membrane</location>
        <topology evidence="1">Multi-pass membrane protein</topology>
    </subcellularLocation>
</comment>
<gene>
    <name evidence="8" type="ORF">ACG0Z3_02400</name>
</gene>
<dbReference type="RefSeq" id="WP_394394941.1">
    <property type="nucleotide sequence ID" value="NZ_JBIGHW010000001.1"/>
</dbReference>
<dbReference type="Pfam" id="PF04932">
    <property type="entry name" value="Wzy_C"/>
    <property type="match status" value="1"/>
</dbReference>
<feature type="transmembrane region" description="Helical" evidence="5">
    <location>
        <begin position="368"/>
        <end position="388"/>
    </location>
</feature>
<feature type="transmembrane region" description="Helical" evidence="5">
    <location>
        <begin position="170"/>
        <end position="188"/>
    </location>
</feature>